<organism evidence="4 5">
    <name type="scientific">Rhodohalobacter sulfatireducens</name>
    <dbReference type="NCBI Taxonomy" id="2911366"/>
    <lineage>
        <taxon>Bacteria</taxon>
        <taxon>Pseudomonadati</taxon>
        <taxon>Balneolota</taxon>
        <taxon>Balneolia</taxon>
        <taxon>Balneolales</taxon>
        <taxon>Balneolaceae</taxon>
        <taxon>Rhodohalobacter</taxon>
    </lineage>
</organism>
<dbReference type="Proteomes" id="UP001165366">
    <property type="component" value="Unassembled WGS sequence"/>
</dbReference>
<dbReference type="InterPro" id="IPR016171">
    <property type="entry name" value="Vanillyl_alc_oxidase_C-sub2"/>
</dbReference>
<dbReference type="Gene3D" id="3.30.70.2520">
    <property type="match status" value="1"/>
</dbReference>
<dbReference type="InterPro" id="IPR016167">
    <property type="entry name" value="FAD-bd_PCMH_sub1"/>
</dbReference>
<dbReference type="InterPro" id="IPR016166">
    <property type="entry name" value="FAD-bd_PCMH"/>
</dbReference>
<evidence type="ECO:0000259" key="3">
    <source>
        <dbReference type="PROSITE" id="PS51387"/>
    </source>
</evidence>
<dbReference type="EMBL" id="JAKLWS010000011">
    <property type="protein sequence ID" value="MCG2588933.1"/>
    <property type="molecule type" value="Genomic_DNA"/>
</dbReference>
<reference evidence="4" key="1">
    <citation type="submission" date="2022-01" db="EMBL/GenBank/DDBJ databases">
        <authorList>
            <person name="Wang Y."/>
        </authorList>
    </citation>
    <scope>NUCLEOTIDE SEQUENCE</scope>
    <source>
        <strain evidence="4">WB101</strain>
    </source>
</reference>
<dbReference type="Gene3D" id="3.30.43.10">
    <property type="entry name" value="Uridine Diphospho-n-acetylenolpyruvylglucosamine Reductase, domain 2"/>
    <property type="match status" value="1"/>
</dbReference>
<dbReference type="InterPro" id="IPR006094">
    <property type="entry name" value="Oxid_FAD_bind_N"/>
</dbReference>
<keyword evidence="5" id="KW-1185">Reference proteome</keyword>
<dbReference type="Gene3D" id="1.10.45.10">
    <property type="entry name" value="Vanillyl-alcohol Oxidase, Chain A, domain 4"/>
    <property type="match status" value="1"/>
</dbReference>
<dbReference type="InterPro" id="IPR007173">
    <property type="entry name" value="ALO_C"/>
</dbReference>
<evidence type="ECO:0000256" key="1">
    <source>
        <dbReference type="ARBA" id="ARBA00022827"/>
    </source>
</evidence>
<dbReference type="SUPFAM" id="SSF56176">
    <property type="entry name" value="FAD-binding/transporter-associated domain-like"/>
    <property type="match status" value="1"/>
</dbReference>
<dbReference type="InterPro" id="IPR036318">
    <property type="entry name" value="FAD-bd_PCMH-like_sf"/>
</dbReference>
<evidence type="ECO:0000313" key="4">
    <source>
        <dbReference type="EMBL" id="MCG2588933.1"/>
    </source>
</evidence>
<dbReference type="Pfam" id="PF01565">
    <property type="entry name" value="FAD_binding_4"/>
    <property type="match status" value="1"/>
</dbReference>
<name>A0ABS9KDK7_9BACT</name>
<dbReference type="InterPro" id="IPR010031">
    <property type="entry name" value="FAD_lactone_oxidase-like"/>
</dbReference>
<sequence>MDKRTFLKTSSALLAGSFLTPFKPMIPKNLQEIRTNWAGNLEYSASNYYQPRTLNELQELVSRLEKLRILGTRHCFNTVADSTENQISLDRMDHIMKLDEEAETVTISAGVTYGELGPYLDERGYALHNLASLPHISVVGACATATHGSGVENGNLATAVSGIEFIDADGELHHLTREEDGDKFNGAVVALGSLGVVTKLTLNVEPAYQMRQFVYLQLPVSELENNFEEIMSAGYSVSLFTDYQSDSVNQVWVKQKIEGDAAALPDPGQNFFGATLADRHVHPIIEISAENCTRQMGITGPWYNRLPHFRLEFTPSSGKELQAEYFVPQDHAVEAYQQISSMKSDLEPLLMISEIRTIAEDDLWMSTASGRPSVAFHFTCQQNWEELKKVLPVIEEKLRPFDVRPHWGKMFTMSPSRLESVFDHIDDFRNLLAEYDPTGKFQNAFVRQNIIGS</sequence>
<accession>A0ABS9KDK7</accession>
<evidence type="ECO:0000313" key="5">
    <source>
        <dbReference type="Proteomes" id="UP001165366"/>
    </source>
</evidence>
<feature type="domain" description="FAD-binding PCMH-type" evidence="3">
    <location>
        <begin position="41"/>
        <end position="207"/>
    </location>
</feature>
<proteinExistence type="predicted"/>
<keyword evidence="1" id="KW-0274">FAD</keyword>
<comment type="caution">
    <text evidence="4">The sequence shown here is derived from an EMBL/GenBank/DDBJ whole genome shotgun (WGS) entry which is preliminary data.</text>
</comment>
<evidence type="ECO:0000256" key="2">
    <source>
        <dbReference type="ARBA" id="ARBA00023002"/>
    </source>
</evidence>
<keyword evidence="1" id="KW-0285">Flavoprotein</keyword>
<gene>
    <name evidence="4" type="ORF">L6773_10165</name>
</gene>
<dbReference type="RefSeq" id="WP_237854016.1">
    <property type="nucleotide sequence ID" value="NZ_JAKLWS010000011.1"/>
</dbReference>
<dbReference type="PIRSF" id="PIRSF000136">
    <property type="entry name" value="LGO_GLO"/>
    <property type="match status" value="1"/>
</dbReference>
<keyword evidence="2" id="KW-0560">Oxidoreductase</keyword>
<protein>
    <submittedName>
        <fullName evidence="4">FAD-binding protein</fullName>
    </submittedName>
</protein>
<dbReference type="Pfam" id="PF04030">
    <property type="entry name" value="ALO"/>
    <property type="match status" value="1"/>
</dbReference>
<dbReference type="Gene3D" id="3.30.465.10">
    <property type="match status" value="1"/>
</dbReference>
<reference evidence="4" key="2">
    <citation type="submission" date="2024-05" db="EMBL/GenBank/DDBJ databases">
        <title>Rhodohalobacter halophilus gen. nov., sp. nov., a moderately halophilic member of the family Balneolaceae.</title>
        <authorList>
            <person name="Xia J."/>
        </authorList>
    </citation>
    <scope>NUCLEOTIDE SEQUENCE</scope>
    <source>
        <strain evidence="4">WB101</strain>
    </source>
</reference>
<dbReference type="Gene3D" id="3.30.70.2530">
    <property type="match status" value="1"/>
</dbReference>
<dbReference type="PANTHER" id="PTHR43762">
    <property type="entry name" value="L-GULONOLACTONE OXIDASE"/>
    <property type="match status" value="1"/>
</dbReference>
<dbReference type="PANTHER" id="PTHR43762:SF1">
    <property type="entry name" value="D-ARABINONO-1,4-LACTONE OXIDASE"/>
    <property type="match status" value="1"/>
</dbReference>
<dbReference type="PROSITE" id="PS51387">
    <property type="entry name" value="FAD_PCMH"/>
    <property type="match status" value="1"/>
</dbReference>
<dbReference type="InterPro" id="IPR016169">
    <property type="entry name" value="FAD-bd_PCMH_sub2"/>
</dbReference>